<dbReference type="AlphaFoldDB" id="A0A2R3QPR1"/>
<dbReference type="STRING" id="1001585.MDS_4460"/>
<feature type="coiled-coil region" evidence="1">
    <location>
        <begin position="208"/>
        <end position="242"/>
    </location>
</feature>
<evidence type="ECO:0000313" key="3">
    <source>
        <dbReference type="EMBL" id="AVO53714.1"/>
    </source>
</evidence>
<name>A0A2R3QPR1_ECTME</name>
<keyword evidence="2" id="KW-0812">Transmembrane</keyword>
<evidence type="ECO:0000313" key="4">
    <source>
        <dbReference type="Proteomes" id="UP000238327"/>
    </source>
</evidence>
<protein>
    <submittedName>
        <fullName evidence="3">Uncharacterized protein</fullName>
    </submittedName>
</protein>
<evidence type="ECO:0000256" key="2">
    <source>
        <dbReference type="SAM" id="Phobius"/>
    </source>
</evidence>
<gene>
    <name evidence="3" type="ORF">C7A17_13355</name>
</gene>
<dbReference type="EMBL" id="CP027657">
    <property type="protein sequence ID" value="AVO53714.1"/>
    <property type="molecule type" value="Genomic_DNA"/>
</dbReference>
<accession>A0A2R3QPR1</accession>
<dbReference type="Proteomes" id="UP000238327">
    <property type="component" value="Chromosome"/>
</dbReference>
<proteinExistence type="predicted"/>
<sequence length="293" mass="32952">MSAQPLVLANNKTPASVASDFLSVIKDIEICIENSNSQASAIENRGLFKSAFSSSRKDLVDISRSQNKINEMMLGLIQEVITLNAMSYSFLAAVIGELEQSCRNGWKDSDGQFQQLSDTGRQFADRANDIFVKILDGSKSTQSKIEVNQQNIAELRDKLQLKAEMVLKHTAEIDSIKSTLSNKAMQMQKSQQDISSIQSLLEVKAERLSHLDETLEKKKQTLEQHDKAIHALIEELQENNQMDMARELVIQDMRVQLQTLEQRTRQQKAFIIGLSITCLALTCLNALSLFKLF</sequence>
<reference evidence="3 4" key="1">
    <citation type="submission" date="2018-03" db="EMBL/GenBank/DDBJ databases">
        <title>Complete genome sequence and methylome analysis of Pseudomonas mendocina NEB 698.</title>
        <authorList>
            <person name="Morgan R.D."/>
        </authorList>
    </citation>
    <scope>NUCLEOTIDE SEQUENCE [LARGE SCALE GENOMIC DNA]</scope>
    <source>
        <strain evidence="3 4">NEB698</strain>
    </source>
</reference>
<organism evidence="3 4">
    <name type="scientific">Ectopseudomonas mendocina</name>
    <name type="common">Pseudomonas mendocina</name>
    <dbReference type="NCBI Taxonomy" id="300"/>
    <lineage>
        <taxon>Bacteria</taxon>
        <taxon>Pseudomonadati</taxon>
        <taxon>Pseudomonadota</taxon>
        <taxon>Gammaproteobacteria</taxon>
        <taxon>Pseudomonadales</taxon>
        <taxon>Pseudomonadaceae</taxon>
        <taxon>Ectopseudomonas</taxon>
    </lineage>
</organism>
<dbReference type="RefSeq" id="WP_106738496.1">
    <property type="nucleotide sequence ID" value="NZ_CP027657.1"/>
</dbReference>
<keyword evidence="2" id="KW-1133">Transmembrane helix</keyword>
<keyword evidence="1" id="KW-0175">Coiled coil</keyword>
<evidence type="ECO:0000256" key="1">
    <source>
        <dbReference type="SAM" id="Coils"/>
    </source>
</evidence>
<keyword evidence="2" id="KW-0472">Membrane</keyword>
<dbReference type="OrthoDB" id="7016128at2"/>
<feature type="transmembrane region" description="Helical" evidence="2">
    <location>
        <begin position="269"/>
        <end position="290"/>
    </location>
</feature>